<evidence type="ECO:0000256" key="1">
    <source>
        <dbReference type="SAM" id="Phobius"/>
    </source>
</evidence>
<keyword evidence="1" id="KW-0472">Membrane</keyword>
<name>A0A0R3WU78_HYDTA</name>
<gene>
    <name evidence="2" type="ORF">TTAC_LOCUS4303</name>
</gene>
<sequence length="98" mass="10664">MRSVSIVALSSTFSGFAITIFIGLFILLIEMPFCCAFIPQTEFIARAVDKMGHLPIAIICIIVGIIAMAMCPSFSMGFALLFLLASAAVRIWDFVLAR</sequence>
<keyword evidence="1" id="KW-0812">Transmembrane</keyword>
<accession>A0A0R3WU78</accession>
<protein>
    <submittedName>
        <fullName evidence="4">Disulfide bond formation protein B</fullName>
    </submittedName>
</protein>
<organism evidence="4">
    <name type="scientific">Hydatigena taeniaeformis</name>
    <name type="common">Feline tapeworm</name>
    <name type="synonym">Taenia taeniaeformis</name>
    <dbReference type="NCBI Taxonomy" id="6205"/>
    <lineage>
        <taxon>Eukaryota</taxon>
        <taxon>Metazoa</taxon>
        <taxon>Spiralia</taxon>
        <taxon>Lophotrochozoa</taxon>
        <taxon>Platyhelminthes</taxon>
        <taxon>Cestoda</taxon>
        <taxon>Eucestoda</taxon>
        <taxon>Cyclophyllidea</taxon>
        <taxon>Taeniidae</taxon>
        <taxon>Hydatigera</taxon>
    </lineage>
</organism>
<reference evidence="4" key="1">
    <citation type="submission" date="2017-02" db="UniProtKB">
        <authorList>
            <consortium name="WormBaseParasite"/>
        </authorList>
    </citation>
    <scope>IDENTIFICATION</scope>
</reference>
<evidence type="ECO:0000313" key="4">
    <source>
        <dbReference type="WBParaSite" id="TTAC_0000431801-mRNA-1"/>
    </source>
</evidence>
<feature type="transmembrane region" description="Helical" evidence="1">
    <location>
        <begin position="12"/>
        <end position="39"/>
    </location>
</feature>
<keyword evidence="3" id="KW-1185">Reference proteome</keyword>
<reference evidence="2 3" key="2">
    <citation type="submission" date="2018-11" db="EMBL/GenBank/DDBJ databases">
        <authorList>
            <consortium name="Pathogen Informatics"/>
        </authorList>
    </citation>
    <scope>NUCLEOTIDE SEQUENCE [LARGE SCALE GENOMIC DNA]</scope>
</reference>
<dbReference type="AlphaFoldDB" id="A0A0R3WU78"/>
<feature type="transmembrane region" description="Helical" evidence="1">
    <location>
        <begin position="51"/>
        <end position="70"/>
    </location>
</feature>
<dbReference type="EMBL" id="UYWX01004114">
    <property type="protein sequence ID" value="VDM24641.1"/>
    <property type="molecule type" value="Genomic_DNA"/>
</dbReference>
<proteinExistence type="predicted"/>
<dbReference type="Proteomes" id="UP000274429">
    <property type="component" value="Unassembled WGS sequence"/>
</dbReference>
<evidence type="ECO:0000313" key="2">
    <source>
        <dbReference type="EMBL" id="VDM24641.1"/>
    </source>
</evidence>
<evidence type="ECO:0000313" key="3">
    <source>
        <dbReference type="Proteomes" id="UP000274429"/>
    </source>
</evidence>
<dbReference type="WBParaSite" id="TTAC_0000431801-mRNA-1">
    <property type="protein sequence ID" value="TTAC_0000431801-mRNA-1"/>
    <property type="gene ID" value="TTAC_0000431801"/>
</dbReference>
<keyword evidence="1" id="KW-1133">Transmembrane helix</keyword>